<dbReference type="Gene3D" id="2.40.50.100">
    <property type="match status" value="2"/>
</dbReference>
<dbReference type="Gene3D" id="4.10.320.10">
    <property type="entry name" value="E3-binding domain"/>
    <property type="match status" value="1"/>
</dbReference>
<sequence>MAWRTSQRLLAYRGLVLGSAQARAAAAAGAAGSTRSQFPKWAVPGSSSALGWAPRRGFADLPAHTQLQMPSLSPTMTQGNIAQWRKKEGAAIAPGDVLAEVETDKATIDWESQEEGFLAKIILGDGSKDIPVGAPVAIMVEEEGDVAAFANYTGGGAAPAAAAAPKQQQQQQPAPPPPSGGGGSFPAHDVMAMPALSPTMAAGNILEWRKAVGDAVTAGDVLCEVETDKATISWEAQEEGYIAAILLPNGSKDIPIGTPAAVIVEDRDSVAAFAGYTAADAGGPRAAPAARAAAPKPAAAPATPPRAAPAPAGAGGRVIASPYARKLALDAGVSLAGVAGSGPGGRITSTDVQQLLASGGARAAAATPAAAGPAAAGLAAAVPGGEWTDEAVTQVKRVTAARLLESKQTIPHYYLTMECEVDALLALRAQVNQQLGPGGVKLSVNDFVVKAAALALRKVPAVNASWMGDFVRVFHNVDVNVAVQTPGGLMVPFVADADAKGLAAISAEVKALAAKAKDGKLAPAEFMGGTFTISNLGMFGIRQFAAIVNPPQAAILAVGAAAPKVVKGPAGEWREVHSMLVTLSCDHRVIDGAVGSEWLQAFKAHIESPLTMMV</sequence>
<dbReference type="InParanoid" id="A0A2V0NWD9"/>
<feature type="region of interest" description="Disordered" evidence="6">
    <location>
        <begin position="158"/>
        <end position="190"/>
    </location>
</feature>
<dbReference type="EMBL" id="BDRX01000028">
    <property type="protein sequence ID" value="GBF91958.1"/>
    <property type="molecule type" value="Genomic_DNA"/>
</dbReference>
<keyword evidence="3 5" id="KW-0450">Lipoyl</keyword>
<comment type="function">
    <text evidence="5">The pyruvate dehydrogenase complex catalyzes the overall conversion of pyruvate to acetyl-CoA and CO(2).</text>
</comment>
<dbReference type="Pfam" id="PF00364">
    <property type="entry name" value="Biotin_lipoyl"/>
    <property type="match status" value="2"/>
</dbReference>
<dbReference type="GO" id="GO:0004742">
    <property type="term" value="F:dihydrolipoyllysine-residue acetyltransferase activity"/>
    <property type="evidence" value="ECO:0007669"/>
    <property type="project" value="UniProtKB-UniRule"/>
</dbReference>
<feature type="region of interest" description="Disordered" evidence="6">
    <location>
        <begin position="281"/>
        <end position="314"/>
    </location>
</feature>
<comment type="subcellular location">
    <subcellularLocation>
        <location evidence="5">Mitochondrion</location>
    </subcellularLocation>
</comment>
<protein>
    <recommendedName>
        <fullName evidence="5">Acetyltransferase component of pyruvate dehydrogenase complex</fullName>
        <ecNumber evidence="5">2.3.1.12</ecNumber>
    </recommendedName>
</protein>
<evidence type="ECO:0000256" key="3">
    <source>
        <dbReference type="ARBA" id="ARBA00022823"/>
    </source>
</evidence>
<dbReference type="FunFam" id="3.30.559.10:FF:000003">
    <property type="entry name" value="Acetyltransferase component of pyruvate dehydrogenase complex"/>
    <property type="match status" value="1"/>
</dbReference>
<comment type="catalytic activity">
    <reaction evidence="5">
        <text>N(6)-[(R)-dihydrolipoyl]-L-lysyl-[protein] + acetyl-CoA = N(6)-[(R)-S(8)-acetyldihydrolipoyl]-L-lysyl-[protein] + CoA</text>
        <dbReference type="Rhea" id="RHEA:17017"/>
        <dbReference type="Rhea" id="RHEA-COMP:10475"/>
        <dbReference type="Rhea" id="RHEA-COMP:10478"/>
        <dbReference type="ChEBI" id="CHEBI:57287"/>
        <dbReference type="ChEBI" id="CHEBI:57288"/>
        <dbReference type="ChEBI" id="CHEBI:83100"/>
        <dbReference type="ChEBI" id="CHEBI:83111"/>
        <dbReference type="EC" id="2.3.1.12"/>
    </reaction>
</comment>
<dbReference type="Gene3D" id="3.30.559.10">
    <property type="entry name" value="Chloramphenicol acetyltransferase-like domain"/>
    <property type="match status" value="1"/>
</dbReference>
<keyword evidence="9" id="KW-0670">Pyruvate</keyword>
<dbReference type="GO" id="GO:0006086">
    <property type="term" value="P:pyruvate decarboxylation to acetyl-CoA"/>
    <property type="evidence" value="ECO:0007669"/>
    <property type="project" value="InterPro"/>
</dbReference>
<dbReference type="InterPro" id="IPR023213">
    <property type="entry name" value="CAT-like_dom_sf"/>
</dbReference>
<dbReference type="PANTHER" id="PTHR23151">
    <property type="entry name" value="DIHYDROLIPOAMIDE ACETYL/SUCCINYL-TRANSFERASE-RELATED"/>
    <property type="match status" value="1"/>
</dbReference>
<dbReference type="NCBIfam" id="TIGR01349">
    <property type="entry name" value="PDHac_trf_mito"/>
    <property type="match status" value="1"/>
</dbReference>
<dbReference type="PROSITE" id="PS50968">
    <property type="entry name" value="BIOTINYL_LIPOYL"/>
    <property type="match status" value="2"/>
</dbReference>
<dbReference type="InterPro" id="IPR006257">
    <property type="entry name" value="LAT1"/>
</dbReference>
<reference evidence="9 10" key="1">
    <citation type="journal article" date="2018" name="Sci. Rep.">
        <title>Raphidocelis subcapitata (=Pseudokirchneriella subcapitata) provides an insight into genome evolution and environmental adaptations in the Sphaeropleales.</title>
        <authorList>
            <person name="Suzuki S."/>
            <person name="Yamaguchi H."/>
            <person name="Nakajima N."/>
            <person name="Kawachi M."/>
        </authorList>
    </citation>
    <scope>NUCLEOTIDE SEQUENCE [LARGE SCALE GENOMIC DNA]</scope>
    <source>
        <strain evidence="9 10">NIES-35</strain>
    </source>
</reference>
<dbReference type="InterPro" id="IPR004167">
    <property type="entry name" value="PSBD"/>
</dbReference>
<dbReference type="InterPro" id="IPR001078">
    <property type="entry name" value="2-oxoacid_DH_actylTfrase"/>
</dbReference>
<keyword evidence="4 5" id="KW-0012">Acyltransferase</keyword>
<evidence type="ECO:0000313" key="9">
    <source>
        <dbReference type="EMBL" id="GBF91958.1"/>
    </source>
</evidence>
<dbReference type="InterPro" id="IPR036625">
    <property type="entry name" value="E3-bd_dom_sf"/>
</dbReference>
<dbReference type="FunCoup" id="A0A2V0NWD9">
    <property type="interactions" value="834"/>
</dbReference>
<keyword evidence="2 5" id="KW-0808">Transferase</keyword>
<evidence type="ECO:0000313" key="10">
    <source>
        <dbReference type="Proteomes" id="UP000247498"/>
    </source>
</evidence>
<dbReference type="AlphaFoldDB" id="A0A2V0NWD9"/>
<dbReference type="EC" id="2.3.1.12" evidence="5"/>
<dbReference type="PANTHER" id="PTHR23151:SF90">
    <property type="entry name" value="DIHYDROLIPOYLLYSINE-RESIDUE ACETYLTRANSFERASE COMPONENT OF PYRUVATE DEHYDROGENASE COMPLEX, MITOCHONDRIAL-RELATED"/>
    <property type="match status" value="1"/>
</dbReference>
<comment type="similarity">
    <text evidence="1 5">Belongs to the 2-oxoacid dehydrogenase family.</text>
</comment>
<accession>A0A2V0NWD9</accession>
<dbReference type="STRING" id="307507.A0A2V0NWD9"/>
<dbReference type="PROSITE" id="PS51826">
    <property type="entry name" value="PSBD"/>
    <property type="match status" value="1"/>
</dbReference>
<keyword evidence="10" id="KW-1185">Reference proteome</keyword>
<evidence type="ECO:0000256" key="2">
    <source>
        <dbReference type="ARBA" id="ARBA00022679"/>
    </source>
</evidence>
<dbReference type="InterPro" id="IPR045257">
    <property type="entry name" value="E2/Pdx1"/>
</dbReference>
<evidence type="ECO:0000256" key="4">
    <source>
        <dbReference type="ARBA" id="ARBA00023315"/>
    </source>
</evidence>
<dbReference type="Proteomes" id="UP000247498">
    <property type="component" value="Unassembled WGS sequence"/>
</dbReference>
<evidence type="ECO:0000256" key="1">
    <source>
        <dbReference type="ARBA" id="ARBA00007317"/>
    </source>
</evidence>
<feature type="domain" description="Lipoyl-binding" evidence="7">
    <location>
        <begin position="64"/>
        <end position="140"/>
    </location>
</feature>
<feature type="domain" description="Peripheral subunit-binding (PSBD)" evidence="8">
    <location>
        <begin position="319"/>
        <end position="356"/>
    </location>
</feature>
<dbReference type="Pfam" id="PF00198">
    <property type="entry name" value="2-oxoacid_dh"/>
    <property type="match status" value="1"/>
</dbReference>
<dbReference type="InterPro" id="IPR011053">
    <property type="entry name" value="Single_hybrid_motif"/>
</dbReference>
<dbReference type="CDD" id="cd06849">
    <property type="entry name" value="lipoyl_domain"/>
    <property type="match status" value="2"/>
</dbReference>
<name>A0A2V0NWD9_9CHLO</name>
<dbReference type="SUPFAM" id="SSF47005">
    <property type="entry name" value="Peripheral subunit-binding domain of 2-oxo acid dehydrogenase complex"/>
    <property type="match status" value="1"/>
</dbReference>
<feature type="compositionally biased region" description="Low complexity" evidence="6">
    <location>
        <begin position="158"/>
        <end position="172"/>
    </location>
</feature>
<dbReference type="Pfam" id="PF02817">
    <property type="entry name" value="E3_binding"/>
    <property type="match status" value="1"/>
</dbReference>
<evidence type="ECO:0000259" key="7">
    <source>
        <dbReference type="PROSITE" id="PS50968"/>
    </source>
</evidence>
<dbReference type="InterPro" id="IPR000089">
    <property type="entry name" value="Biotin_lipoyl"/>
</dbReference>
<evidence type="ECO:0000259" key="8">
    <source>
        <dbReference type="PROSITE" id="PS51826"/>
    </source>
</evidence>
<comment type="caution">
    <text evidence="9">The sequence shown here is derived from an EMBL/GenBank/DDBJ whole genome shotgun (WGS) entry which is preliminary data.</text>
</comment>
<proteinExistence type="inferred from homology"/>
<comment type="cofactor">
    <cofactor evidence="5">
        <name>(R)-lipoate</name>
        <dbReference type="ChEBI" id="CHEBI:83088"/>
    </cofactor>
    <text evidence="5">Binds 2 lipoyl cofactors covalently.</text>
</comment>
<feature type="compositionally biased region" description="Low complexity" evidence="6">
    <location>
        <begin position="281"/>
        <end position="301"/>
    </location>
</feature>
<dbReference type="FunFam" id="2.40.50.100:FF:000010">
    <property type="entry name" value="Acetyltransferase component of pyruvate dehydrogenase complex"/>
    <property type="match status" value="2"/>
</dbReference>
<gene>
    <name evidence="9" type="ORF">Rsub_04682</name>
</gene>
<evidence type="ECO:0000256" key="6">
    <source>
        <dbReference type="SAM" id="MobiDB-lite"/>
    </source>
</evidence>
<organism evidence="9 10">
    <name type="scientific">Raphidocelis subcapitata</name>
    <dbReference type="NCBI Taxonomy" id="307507"/>
    <lineage>
        <taxon>Eukaryota</taxon>
        <taxon>Viridiplantae</taxon>
        <taxon>Chlorophyta</taxon>
        <taxon>core chlorophytes</taxon>
        <taxon>Chlorophyceae</taxon>
        <taxon>CS clade</taxon>
        <taxon>Sphaeropleales</taxon>
        <taxon>Selenastraceae</taxon>
        <taxon>Raphidocelis</taxon>
    </lineage>
</organism>
<dbReference type="SUPFAM" id="SSF51230">
    <property type="entry name" value="Single hybrid motif"/>
    <property type="match status" value="2"/>
</dbReference>
<dbReference type="GO" id="GO:0005739">
    <property type="term" value="C:mitochondrion"/>
    <property type="evidence" value="ECO:0007669"/>
    <property type="project" value="UniProtKB-SubCell"/>
</dbReference>
<dbReference type="SUPFAM" id="SSF52777">
    <property type="entry name" value="CoA-dependent acyltransferases"/>
    <property type="match status" value="1"/>
</dbReference>
<feature type="domain" description="Lipoyl-binding" evidence="7">
    <location>
        <begin position="188"/>
        <end position="264"/>
    </location>
</feature>
<evidence type="ECO:0000256" key="5">
    <source>
        <dbReference type="RuleBase" id="RU361137"/>
    </source>
</evidence>
<dbReference type="OrthoDB" id="537444at2759"/>
<dbReference type="GO" id="GO:0045254">
    <property type="term" value="C:pyruvate dehydrogenase complex"/>
    <property type="evidence" value="ECO:0007669"/>
    <property type="project" value="UniProtKB-UniRule"/>
</dbReference>